<gene>
    <name evidence="2" type="ORF">AB205_0158450</name>
</gene>
<evidence type="ECO:0000256" key="1">
    <source>
        <dbReference type="SAM" id="Phobius"/>
    </source>
</evidence>
<sequence>MKSIMIFVSYFTQSSLTMDVFYFISQIRRQPSITVFILWDLWIRMVSAVLSWASILTISSKSVVGIFSREGEGSYHFLFEALGFQDLLVRKVRTTTITNDGWPRFKEEVSRCDFAILYHSKTRGRLNITDVTDSIYDKELEHLSQKLGKGNVLVVADDLDSITQEDKERILNSQPLIPGKARDLILFSKEKEKTSKKETREKIMEIISAIDKMAQPITICKGSSNQGIAYWVSGYIKCVNIIISLIFQVFIFFGQTRVLHYDQLAVMQK</sequence>
<keyword evidence="1" id="KW-0812">Transmembrane</keyword>
<keyword evidence="1" id="KW-1133">Transmembrane helix</keyword>
<evidence type="ECO:0000313" key="2">
    <source>
        <dbReference type="EMBL" id="PIO25935.1"/>
    </source>
</evidence>
<keyword evidence="3" id="KW-1185">Reference proteome</keyword>
<accession>A0A2G9RDU3</accession>
<keyword evidence="1" id="KW-0472">Membrane</keyword>
<dbReference type="EMBL" id="KV948702">
    <property type="protein sequence ID" value="PIO25935.1"/>
    <property type="molecule type" value="Genomic_DNA"/>
</dbReference>
<name>A0A2G9RDU3_AQUCT</name>
<proteinExistence type="predicted"/>
<dbReference type="AlphaFoldDB" id="A0A2G9RDU3"/>
<evidence type="ECO:0000313" key="3">
    <source>
        <dbReference type="Proteomes" id="UP000228934"/>
    </source>
</evidence>
<protein>
    <submittedName>
        <fullName evidence="2">Uncharacterized protein</fullName>
    </submittedName>
</protein>
<dbReference type="OrthoDB" id="9909039at2759"/>
<organism evidence="2 3">
    <name type="scientific">Aquarana catesbeiana</name>
    <name type="common">American bullfrog</name>
    <name type="synonym">Rana catesbeiana</name>
    <dbReference type="NCBI Taxonomy" id="8400"/>
    <lineage>
        <taxon>Eukaryota</taxon>
        <taxon>Metazoa</taxon>
        <taxon>Chordata</taxon>
        <taxon>Craniata</taxon>
        <taxon>Vertebrata</taxon>
        <taxon>Euteleostomi</taxon>
        <taxon>Amphibia</taxon>
        <taxon>Batrachia</taxon>
        <taxon>Anura</taxon>
        <taxon>Neobatrachia</taxon>
        <taxon>Ranoidea</taxon>
        <taxon>Ranidae</taxon>
        <taxon>Aquarana</taxon>
    </lineage>
</organism>
<dbReference type="Proteomes" id="UP000228934">
    <property type="component" value="Unassembled WGS sequence"/>
</dbReference>
<reference evidence="3" key="1">
    <citation type="journal article" date="2017" name="Nat. Commun.">
        <title>The North American bullfrog draft genome provides insight into hormonal regulation of long noncoding RNA.</title>
        <authorList>
            <person name="Hammond S.A."/>
            <person name="Warren R.L."/>
            <person name="Vandervalk B.P."/>
            <person name="Kucuk E."/>
            <person name="Khan H."/>
            <person name="Gibb E.A."/>
            <person name="Pandoh P."/>
            <person name="Kirk H."/>
            <person name="Zhao Y."/>
            <person name="Jones M."/>
            <person name="Mungall A.J."/>
            <person name="Coope R."/>
            <person name="Pleasance S."/>
            <person name="Moore R.A."/>
            <person name="Holt R.A."/>
            <person name="Round J.M."/>
            <person name="Ohora S."/>
            <person name="Walle B.V."/>
            <person name="Veldhoen N."/>
            <person name="Helbing C.C."/>
            <person name="Birol I."/>
        </authorList>
    </citation>
    <scope>NUCLEOTIDE SEQUENCE [LARGE SCALE GENOMIC DNA]</scope>
</reference>
<feature type="transmembrane region" description="Helical" evidence="1">
    <location>
        <begin position="228"/>
        <end position="253"/>
    </location>
</feature>